<feature type="compositionally biased region" description="Polar residues" evidence="1">
    <location>
        <begin position="41"/>
        <end position="60"/>
    </location>
</feature>
<comment type="caution">
    <text evidence="2">The sequence shown here is derived from an EMBL/GenBank/DDBJ whole genome shotgun (WGS) entry which is preliminary data.</text>
</comment>
<dbReference type="AlphaFoldDB" id="A0ABD3MGU6"/>
<proteinExistence type="predicted"/>
<dbReference type="EMBL" id="JALLBG020000144">
    <property type="protein sequence ID" value="KAL3761924.1"/>
    <property type="molecule type" value="Genomic_DNA"/>
</dbReference>
<name>A0ABD3MGU6_9STRA</name>
<accession>A0ABD3MGU6</accession>
<evidence type="ECO:0000313" key="2">
    <source>
        <dbReference type="EMBL" id="KAL3761924.1"/>
    </source>
</evidence>
<organism evidence="2 3">
    <name type="scientific">Discostella pseudostelligera</name>
    <dbReference type="NCBI Taxonomy" id="259834"/>
    <lineage>
        <taxon>Eukaryota</taxon>
        <taxon>Sar</taxon>
        <taxon>Stramenopiles</taxon>
        <taxon>Ochrophyta</taxon>
        <taxon>Bacillariophyta</taxon>
        <taxon>Coscinodiscophyceae</taxon>
        <taxon>Thalassiosirophycidae</taxon>
        <taxon>Stephanodiscales</taxon>
        <taxon>Stephanodiscaceae</taxon>
        <taxon>Discostella</taxon>
    </lineage>
</organism>
<feature type="compositionally biased region" description="Low complexity" evidence="1">
    <location>
        <begin position="163"/>
        <end position="176"/>
    </location>
</feature>
<evidence type="ECO:0000256" key="1">
    <source>
        <dbReference type="SAM" id="MobiDB-lite"/>
    </source>
</evidence>
<keyword evidence="3" id="KW-1185">Reference proteome</keyword>
<gene>
    <name evidence="2" type="ORF">ACHAWU_010101</name>
</gene>
<protein>
    <submittedName>
        <fullName evidence="2">Uncharacterized protein</fullName>
    </submittedName>
</protein>
<feature type="compositionally biased region" description="Polar residues" evidence="1">
    <location>
        <begin position="102"/>
        <end position="123"/>
    </location>
</feature>
<feature type="compositionally biased region" description="Gly residues" evidence="1">
    <location>
        <begin position="83"/>
        <end position="92"/>
    </location>
</feature>
<reference evidence="2 3" key="1">
    <citation type="submission" date="2024-10" db="EMBL/GenBank/DDBJ databases">
        <title>Updated reference genomes for cyclostephanoid diatoms.</title>
        <authorList>
            <person name="Roberts W.R."/>
            <person name="Alverson A.J."/>
        </authorList>
    </citation>
    <scope>NUCLEOTIDE SEQUENCE [LARGE SCALE GENOMIC DNA]</scope>
    <source>
        <strain evidence="2 3">AJA232-27</strain>
    </source>
</reference>
<dbReference type="Proteomes" id="UP001530293">
    <property type="component" value="Unassembled WGS sequence"/>
</dbReference>
<sequence length="312" mass="34509">MFMSHPASTTTRGPSIVDENATTEHHRSKLSSNGMKKASFHDNNNNATTPHRNAKNVNSKSGGGQTTQRRRRAFGDISNRKVPGGGGNGAAGGKDNSVVLKRTSSTNLTSGSLKSTVSKPTTKVQFSTLPTSAVPNNTVINNAKSASLKSNLHSKSKQQQHRATTNSATTSANAATDDYEDVFSPTTRWAPDANAADNLRSPFYLVSDEEWNMVSNLREEFAIRTQKESEERIRLEIERDEARFMEKIREVNDDVLAMEGLCDTFDGLNALEDKLPWEVDEEEDKRELFDPTEERRLSGNDPCSLWGDISNW</sequence>
<feature type="region of interest" description="Disordered" evidence="1">
    <location>
        <begin position="148"/>
        <end position="177"/>
    </location>
</feature>
<feature type="region of interest" description="Disordered" evidence="1">
    <location>
        <begin position="1"/>
        <end position="123"/>
    </location>
</feature>
<feature type="compositionally biased region" description="Polar residues" evidence="1">
    <location>
        <begin position="1"/>
        <end position="13"/>
    </location>
</feature>
<evidence type="ECO:0000313" key="3">
    <source>
        <dbReference type="Proteomes" id="UP001530293"/>
    </source>
</evidence>